<proteinExistence type="predicted"/>
<dbReference type="InterPro" id="IPR012677">
    <property type="entry name" value="Nucleotide-bd_a/b_plait_sf"/>
</dbReference>
<accession>A0A4V6AQ53</accession>
<reference evidence="5 6" key="1">
    <citation type="submission" date="2019-01" db="EMBL/GenBank/DDBJ databases">
        <title>Genome Assembly of Collichthys lucidus.</title>
        <authorList>
            <person name="Cai M."/>
            <person name="Xiao S."/>
        </authorList>
    </citation>
    <scope>NUCLEOTIDE SEQUENCE [LARGE SCALE GENOMIC DNA]</scope>
    <source>
        <strain evidence="5">JT15FE1705JMU</strain>
        <tissue evidence="5">Muscle</tissue>
    </source>
</reference>
<dbReference type="InterPro" id="IPR000504">
    <property type="entry name" value="RRM_dom"/>
</dbReference>
<dbReference type="STRING" id="240159.A0A4V6AQ53"/>
<dbReference type="GO" id="GO:0003729">
    <property type="term" value="F:mRNA binding"/>
    <property type="evidence" value="ECO:0007669"/>
    <property type="project" value="TreeGrafter"/>
</dbReference>
<dbReference type="InterPro" id="IPR035979">
    <property type="entry name" value="RBD_domain_sf"/>
</dbReference>
<dbReference type="Pfam" id="PF00076">
    <property type="entry name" value="RRM_1"/>
    <property type="match status" value="1"/>
</dbReference>
<dbReference type="GO" id="GO:0005737">
    <property type="term" value="C:cytoplasm"/>
    <property type="evidence" value="ECO:0007669"/>
    <property type="project" value="TreeGrafter"/>
</dbReference>
<dbReference type="PANTHER" id="PTHR48032:SF3">
    <property type="entry name" value="RNA-BINDING PROTEIN MUSASHI HOMOLOG 1"/>
    <property type="match status" value="1"/>
</dbReference>
<dbReference type="GO" id="GO:0006417">
    <property type="term" value="P:regulation of translation"/>
    <property type="evidence" value="ECO:0007669"/>
    <property type="project" value="TreeGrafter"/>
</dbReference>
<dbReference type="EMBL" id="CM014088">
    <property type="protein sequence ID" value="TKS79142.1"/>
    <property type="molecule type" value="Genomic_DNA"/>
</dbReference>
<dbReference type="FunFam" id="3.30.70.330:FF:001081">
    <property type="entry name" value="RNA-binding protein Musashi homolog 1"/>
    <property type="match status" value="1"/>
</dbReference>
<organism evidence="5 6">
    <name type="scientific">Collichthys lucidus</name>
    <name type="common">Big head croaker</name>
    <name type="synonym">Sciaena lucida</name>
    <dbReference type="NCBI Taxonomy" id="240159"/>
    <lineage>
        <taxon>Eukaryota</taxon>
        <taxon>Metazoa</taxon>
        <taxon>Chordata</taxon>
        <taxon>Craniata</taxon>
        <taxon>Vertebrata</taxon>
        <taxon>Euteleostomi</taxon>
        <taxon>Actinopterygii</taxon>
        <taxon>Neopterygii</taxon>
        <taxon>Teleostei</taxon>
        <taxon>Neoteleostei</taxon>
        <taxon>Acanthomorphata</taxon>
        <taxon>Eupercaria</taxon>
        <taxon>Sciaenidae</taxon>
        <taxon>Collichthys</taxon>
    </lineage>
</organism>
<sequence length="213" mass="22879">METEGSQSSLSTVDSPHDPCKMFIGGLSWQTTQDGLKEYFCKYGEVKECMVMRDPVTKRSRGFGFVTFVDQAGVDKVLAQTRHELDSKTETYPQNINKVANSRQPRSPSVFPLLNADFLSAGYPGFQTATYTSRSYAGITPGYTYQFPGSTPSRTAGFLGTSSPGPMADLYGTASQESAVNSYLSAASPAPSTGFSHSLGGPLIATAFTNGYH</sequence>
<dbReference type="SMART" id="SM00360">
    <property type="entry name" value="RRM"/>
    <property type="match status" value="1"/>
</dbReference>
<evidence type="ECO:0000256" key="1">
    <source>
        <dbReference type="ARBA" id="ARBA00022737"/>
    </source>
</evidence>
<evidence type="ECO:0000256" key="2">
    <source>
        <dbReference type="ARBA" id="ARBA00022884"/>
    </source>
</evidence>
<evidence type="ECO:0000313" key="6">
    <source>
        <dbReference type="Proteomes" id="UP000298787"/>
    </source>
</evidence>
<dbReference type="Gene3D" id="3.30.70.330">
    <property type="match status" value="1"/>
</dbReference>
<dbReference type="AlphaFoldDB" id="A0A4V6AQ53"/>
<evidence type="ECO:0000256" key="3">
    <source>
        <dbReference type="PROSITE-ProRule" id="PRU00176"/>
    </source>
</evidence>
<name>A0A4V6AQ53_COLLU</name>
<keyword evidence="6" id="KW-1185">Reference proteome</keyword>
<dbReference type="GO" id="GO:0007417">
    <property type="term" value="P:central nervous system development"/>
    <property type="evidence" value="ECO:0007669"/>
    <property type="project" value="TreeGrafter"/>
</dbReference>
<keyword evidence="1" id="KW-0677">Repeat</keyword>
<dbReference type="PROSITE" id="PS50102">
    <property type="entry name" value="RRM"/>
    <property type="match status" value="1"/>
</dbReference>
<evidence type="ECO:0000313" key="5">
    <source>
        <dbReference type="EMBL" id="TKS79142.1"/>
    </source>
</evidence>
<dbReference type="Proteomes" id="UP000298787">
    <property type="component" value="Chromosome 11"/>
</dbReference>
<dbReference type="SUPFAM" id="SSF54928">
    <property type="entry name" value="RNA-binding domain, RBD"/>
    <property type="match status" value="1"/>
</dbReference>
<evidence type="ECO:0000259" key="4">
    <source>
        <dbReference type="PROSITE" id="PS50102"/>
    </source>
</evidence>
<keyword evidence="2 3" id="KW-0694">RNA-binding</keyword>
<feature type="domain" description="RRM" evidence="4">
    <location>
        <begin position="20"/>
        <end position="104"/>
    </location>
</feature>
<gene>
    <name evidence="5" type="ORF">D9C73_012029</name>
</gene>
<dbReference type="PANTHER" id="PTHR48032">
    <property type="entry name" value="RNA-BINDING PROTEIN MUSASHI HOMOLOG RBP6"/>
    <property type="match status" value="1"/>
</dbReference>
<protein>
    <submittedName>
        <fullName evidence="5">RNA-binding protein</fullName>
    </submittedName>
</protein>